<keyword evidence="3" id="KW-0805">Transcription regulation</keyword>
<dbReference type="PANTHER" id="PTHR48111:SF1">
    <property type="entry name" value="TWO-COMPONENT RESPONSE REGULATOR ORR33"/>
    <property type="match status" value="1"/>
</dbReference>
<dbReference type="PROSITE" id="PS50110">
    <property type="entry name" value="RESPONSE_REGULATORY"/>
    <property type="match status" value="1"/>
</dbReference>
<dbReference type="EMBL" id="FQ311869">
    <property type="protein sequence ID" value="CBS88476.1"/>
    <property type="molecule type" value="Genomic_DNA"/>
</dbReference>
<dbReference type="Proteomes" id="UP000005667">
    <property type="component" value="Plasmid AZO_p1"/>
</dbReference>
<dbReference type="SMART" id="SM00448">
    <property type="entry name" value="REC"/>
    <property type="match status" value="1"/>
</dbReference>
<dbReference type="KEGG" id="ali:AZOLI_p10177"/>
<geneLocation type="plasmid" evidence="10 11">
    <name>AZO_p1</name>
</geneLocation>
<reference evidence="11" key="1">
    <citation type="journal article" date="2011" name="PLoS Genet.">
        <title>Azospirillum genomes reveal transition of bacteria from aquatic to terrestrial environments.</title>
        <authorList>
            <person name="Wisniewski-Dye F."/>
            <person name="Borziak K."/>
            <person name="Khalsa-Moyers G."/>
            <person name="Alexandre G."/>
            <person name="Sukharnikov L.O."/>
            <person name="Wuichet K."/>
            <person name="Hurst G.B."/>
            <person name="McDonald W.H."/>
            <person name="Robertson J.S."/>
            <person name="Barbe V."/>
            <person name="Calteau A."/>
            <person name="Rouy Z."/>
            <person name="Mangenot S."/>
            <person name="Prigent-Combaret C."/>
            <person name="Normand P."/>
            <person name="Boyer M."/>
            <person name="Siguier P."/>
            <person name="Dessaux Y."/>
            <person name="Elmerich C."/>
            <person name="Condemine G."/>
            <person name="Krishnen G."/>
            <person name="Kennedy I."/>
            <person name="Paterson A.H."/>
            <person name="Gonzalez V."/>
            <person name="Mavingui P."/>
            <person name="Zhulin I.B."/>
        </authorList>
    </citation>
    <scope>NUCLEOTIDE SEQUENCE [LARGE SCALE GENOMIC DNA]</scope>
    <source>
        <strain evidence="11">4B</strain>
    </source>
</reference>
<feature type="modified residue" description="4-aspartylphosphate" evidence="6">
    <location>
        <position position="109"/>
    </location>
</feature>
<evidence type="ECO:0000313" key="10">
    <source>
        <dbReference type="EMBL" id="CBS88476.1"/>
    </source>
</evidence>
<dbReference type="GO" id="GO:0005829">
    <property type="term" value="C:cytosol"/>
    <property type="evidence" value="ECO:0007669"/>
    <property type="project" value="TreeGrafter"/>
</dbReference>
<evidence type="ECO:0000259" key="9">
    <source>
        <dbReference type="PROSITE" id="PS51755"/>
    </source>
</evidence>
<evidence type="ECO:0000256" key="6">
    <source>
        <dbReference type="PROSITE-ProRule" id="PRU00169"/>
    </source>
</evidence>
<keyword evidence="2" id="KW-0902">Two-component regulatory system</keyword>
<dbReference type="Pfam" id="PF00486">
    <property type="entry name" value="Trans_reg_C"/>
    <property type="match status" value="1"/>
</dbReference>
<evidence type="ECO:0000256" key="5">
    <source>
        <dbReference type="ARBA" id="ARBA00023163"/>
    </source>
</evidence>
<dbReference type="InterPro" id="IPR001867">
    <property type="entry name" value="OmpR/PhoB-type_DNA-bd"/>
</dbReference>
<dbReference type="Gene3D" id="3.40.50.2300">
    <property type="match status" value="1"/>
</dbReference>
<dbReference type="OrthoDB" id="9784252at2"/>
<dbReference type="Gene3D" id="1.10.10.10">
    <property type="entry name" value="Winged helix-like DNA-binding domain superfamily/Winged helix DNA-binding domain"/>
    <property type="match status" value="1"/>
</dbReference>
<accession>G7ZA36</accession>
<keyword evidence="1 6" id="KW-0597">Phosphoprotein</keyword>
<dbReference type="GO" id="GO:0000976">
    <property type="term" value="F:transcription cis-regulatory region binding"/>
    <property type="evidence" value="ECO:0007669"/>
    <property type="project" value="TreeGrafter"/>
</dbReference>
<proteinExistence type="predicted"/>
<dbReference type="GO" id="GO:0000156">
    <property type="term" value="F:phosphorelay response regulator activity"/>
    <property type="evidence" value="ECO:0007669"/>
    <property type="project" value="TreeGrafter"/>
</dbReference>
<dbReference type="SUPFAM" id="SSF52172">
    <property type="entry name" value="CheY-like"/>
    <property type="match status" value="1"/>
</dbReference>
<evidence type="ECO:0000313" key="11">
    <source>
        <dbReference type="Proteomes" id="UP000005667"/>
    </source>
</evidence>
<evidence type="ECO:0000259" key="8">
    <source>
        <dbReference type="PROSITE" id="PS50110"/>
    </source>
</evidence>
<feature type="domain" description="OmpR/PhoB-type" evidence="9">
    <location>
        <begin position="198"/>
        <end position="300"/>
    </location>
</feature>
<sequence>MPFSPRCNTSLPFPAPAARLIPRPAAQYGHWRPSSVFFYQIVGAYHFMLEPYVSGHHERSIVIVEDDPDLQALLVQSLALQGFRVEAVGSALELYRLLGQRKVDVVIVDLGLPDLDGMEIARFLRQQTAIGIIAITANTAPDTRLRFFENGADLFFAKPIDCRELAVAARGLIQRLRATSVPAHPEAAVTVIPAPAPVPVPDSQGPHWLIDNSGWTISAPGGQPMHLSAKEMRLVTILCRSPGEPVIREVLHDALGYANNLDGDRALEALVRRLRSKLKLVGDDTTPIQTVHGVGYLFSAPVVIR</sequence>
<feature type="domain" description="Response regulatory" evidence="8">
    <location>
        <begin position="60"/>
        <end position="173"/>
    </location>
</feature>
<evidence type="ECO:0000256" key="1">
    <source>
        <dbReference type="ARBA" id="ARBA00022553"/>
    </source>
</evidence>
<evidence type="ECO:0000256" key="2">
    <source>
        <dbReference type="ARBA" id="ARBA00023012"/>
    </source>
</evidence>
<dbReference type="InterPro" id="IPR036388">
    <property type="entry name" value="WH-like_DNA-bd_sf"/>
</dbReference>
<evidence type="ECO:0000256" key="7">
    <source>
        <dbReference type="PROSITE-ProRule" id="PRU01091"/>
    </source>
</evidence>
<keyword evidence="10" id="KW-0614">Plasmid</keyword>
<dbReference type="InterPro" id="IPR039420">
    <property type="entry name" value="WalR-like"/>
</dbReference>
<evidence type="ECO:0000256" key="4">
    <source>
        <dbReference type="ARBA" id="ARBA00023125"/>
    </source>
</evidence>
<dbReference type="PANTHER" id="PTHR48111">
    <property type="entry name" value="REGULATOR OF RPOS"/>
    <property type="match status" value="1"/>
</dbReference>
<dbReference type="SMART" id="SM00862">
    <property type="entry name" value="Trans_reg_C"/>
    <property type="match status" value="1"/>
</dbReference>
<dbReference type="Pfam" id="PF00072">
    <property type="entry name" value="Response_reg"/>
    <property type="match status" value="1"/>
</dbReference>
<evidence type="ECO:0000256" key="3">
    <source>
        <dbReference type="ARBA" id="ARBA00023015"/>
    </source>
</evidence>
<dbReference type="AlphaFoldDB" id="G7ZA36"/>
<dbReference type="InterPro" id="IPR001789">
    <property type="entry name" value="Sig_transdc_resp-reg_receiver"/>
</dbReference>
<protein>
    <submittedName>
        <fullName evidence="10">Two-component response regulator</fullName>
    </submittedName>
</protein>
<dbReference type="SUPFAM" id="SSF46894">
    <property type="entry name" value="C-terminal effector domain of the bipartite response regulators"/>
    <property type="match status" value="1"/>
</dbReference>
<dbReference type="GO" id="GO:0006355">
    <property type="term" value="P:regulation of DNA-templated transcription"/>
    <property type="evidence" value="ECO:0007669"/>
    <property type="project" value="InterPro"/>
</dbReference>
<organism evidence="10 11">
    <name type="scientific">Azospirillum lipoferum (strain 4B)</name>
    <dbReference type="NCBI Taxonomy" id="862719"/>
    <lineage>
        <taxon>Bacteria</taxon>
        <taxon>Pseudomonadati</taxon>
        <taxon>Pseudomonadota</taxon>
        <taxon>Alphaproteobacteria</taxon>
        <taxon>Rhodospirillales</taxon>
        <taxon>Azospirillaceae</taxon>
        <taxon>Azospirillum</taxon>
    </lineage>
</organism>
<dbReference type="InterPro" id="IPR011006">
    <property type="entry name" value="CheY-like_superfamily"/>
</dbReference>
<keyword evidence="11" id="KW-1185">Reference proteome</keyword>
<name>G7ZA36_AZOL4</name>
<dbReference type="InterPro" id="IPR016032">
    <property type="entry name" value="Sig_transdc_resp-reg_C-effctor"/>
</dbReference>
<dbReference type="HOGENOM" id="CLU_000445_30_4_5"/>
<dbReference type="CDD" id="cd00383">
    <property type="entry name" value="trans_reg_C"/>
    <property type="match status" value="1"/>
</dbReference>
<keyword evidence="4 7" id="KW-0238">DNA-binding</keyword>
<feature type="DNA-binding region" description="OmpR/PhoB-type" evidence="7">
    <location>
        <begin position="198"/>
        <end position="300"/>
    </location>
</feature>
<keyword evidence="5" id="KW-0804">Transcription</keyword>
<dbReference type="PROSITE" id="PS51755">
    <property type="entry name" value="OMPR_PHOB"/>
    <property type="match status" value="1"/>
</dbReference>
<dbReference type="GO" id="GO:0032993">
    <property type="term" value="C:protein-DNA complex"/>
    <property type="evidence" value="ECO:0007669"/>
    <property type="project" value="TreeGrafter"/>
</dbReference>
<gene>
    <name evidence="10" type="ordered locus">AZOLI_p10177</name>
</gene>